<protein>
    <submittedName>
        <fullName evidence="2">Uncharacterized protein</fullName>
    </submittedName>
</protein>
<evidence type="ECO:0000313" key="3">
    <source>
        <dbReference type="Proteomes" id="UP000008022"/>
    </source>
</evidence>
<name>A0A0E0PAG8_ORYRU</name>
<organism evidence="2 3">
    <name type="scientific">Oryza rufipogon</name>
    <name type="common">Brownbeard rice</name>
    <name type="synonym">Asian wild rice</name>
    <dbReference type="NCBI Taxonomy" id="4529"/>
    <lineage>
        <taxon>Eukaryota</taxon>
        <taxon>Viridiplantae</taxon>
        <taxon>Streptophyta</taxon>
        <taxon>Embryophyta</taxon>
        <taxon>Tracheophyta</taxon>
        <taxon>Spermatophyta</taxon>
        <taxon>Magnoliopsida</taxon>
        <taxon>Liliopsida</taxon>
        <taxon>Poales</taxon>
        <taxon>Poaceae</taxon>
        <taxon>BOP clade</taxon>
        <taxon>Oryzoideae</taxon>
        <taxon>Oryzeae</taxon>
        <taxon>Oryzinae</taxon>
        <taxon>Oryza</taxon>
    </lineage>
</organism>
<reference evidence="3" key="1">
    <citation type="submission" date="2013-06" db="EMBL/GenBank/DDBJ databases">
        <authorList>
            <person name="Zhao Q."/>
        </authorList>
    </citation>
    <scope>NUCLEOTIDE SEQUENCE</scope>
    <source>
        <strain evidence="3">cv. W1943</strain>
    </source>
</reference>
<dbReference type="AlphaFoldDB" id="A0A0E0PAG8"/>
<proteinExistence type="predicted"/>
<feature type="region of interest" description="Disordered" evidence="1">
    <location>
        <begin position="1"/>
        <end position="20"/>
    </location>
</feature>
<feature type="region of interest" description="Disordered" evidence="1">
    <location>
        <begin position="78"/>
        <end position="114"/>
    </location>
</feature>
<keyword evidence="3" id="KW-1185">Reference proteome</keyword>
<accession>A0A0E0PAG8</accession>
<evidence type="ECO:0000313" key="2">
    <source>
        <dbReference type="EnsemblPlants" id="ORUFI04G17270.1"/>
    </source>
</evidence>
<dbReference type="Gramene" id="ORUFI04G17270.1">
    <property type="protein sequence ID" value="ORUFI04G17270.1"/>
    <property type="gene ID" value="ORUFI04G17270"/>
</dbReference>
<sequence>MPRARHDDEDRRRQEVVKERTRAARIYHPSMKSKARLAASMLDLEREKGTNQFETKRTEFGTNRTVGLEGKWKLNLIRRRGRPEDEPLGEAPPADRRRLTGDGDNQEEREENATKHHHFPCSCHGEYEISPCQRCRRQVAALVDPRCITTIPNTGHKTFRNPLLVFASRHFSVPSQADP</sequence>
<evidence type="ECO:0000256" key="1">
    <source>
        <dbReference type="SAM" id="MobiDB-lite"/>
    </source>
</evidence>
<dbReference type="Proteomes" id="UP000008022">
    <property type="component" value="Unassembled WGS sequence"/>
</dbReference>
<reference evidence="2" key="2">
    <citation type="submission" date="2015-06" db="UniProtKB">
        <authorList>
            <consortium name="EnsemblPlants"/>
        </authorList>
    </citation>
    <scope>IDENTIFICATION</scope>
</reference>
<dbReference type="EnsemblPlants" id="ORUFI04G17270.1">
    <property type="protein sequence ID" value="ORUFI04G17270.1"/>
    <property type="gene ID" value="ORUFI04G17270"/>
</dbReference>
<dbReference type="HOGENOM" id="CLU_1505808_0_0_1"/>